<dbReference type="PROSITE" id="PS00028">
    <property type="entry name" value="ZINC_FINGER_C2H2_1"/>
    <property type="match status" value="2"/>
</dbReference>
<evidence type="ECO:0000256" key="1">
    <source>
        <dbReference type="ARBA" id="ARBA00022723"/>
    </source>
</evidence>
<proteinExistence type="inferred from homology"/>
<evidence type="ECO:0000256" key="4">
    <source>
        <dbReference type="ARBA" id="ARBA00034119"/>
    </source>
</evidence>
<dbReference type="PANTHER" id="PTHR13267:SF3">
    <property type="entry name" value="ZINC FINGER PROTEIN 277"/>
    <property type="match status" value="1"/>
</dbReference>
<keyword evidence="2 5" id="KW-0863">Zinc-finger</keyword>
<evidence type="ECO:0000256" key="6">
    <source>
        <dbReference type="SAM" id="MobiDB-lite"/>
    </source>
</evidence>
<evidence type="ECO:0000256" key="5">
    <source>
        <dbReference type="PROSITE-ProRule" id="PRU00042"/>
    </source>
</evidence>
<accession>A0A507BXD3</accession>
<evidence type="ECO:0000259" key="7">
    <source>
        <dbReference type="PROSITE" id="PS50157"/>
    </source>
</evidence>
<gene>
    <name evidence="8" type="ORF">SmJEL517_g05990</name>
</gene>
<evidence type="ECO:0000313" key="9">
    <source>
        <dbReference type="Proteomes" id="UP000319731"/>
    </source>
</evidence>
<keyword evidence="3" id="KW-0862">Zinc</keyword>
<feature type="compositionally biased region" description="Polar residues" evidence="6">
    <location>
        <begin position="10"/>
        <end position="36"/>
    </location>
</feature>
<feature type="domain" description="C2H2-type" evidence="7">
    <location>
        <begin position="336"/>
        <end position="365"/>
    </location>
</feature>
<dbReference type="Gene3D" id="3.30.160.60">
    <property type="entry name" value="Classic Zinc Finger"/>
    <property type="match status" value="1"/>
</dbReference>
<dbReference type="OrthoDB" id="7848332at2759"/>
<reference evidence="8 9" key="1">
    <citation type="journal article" date="2019" name="Sci. Rep.">
        <title>Comparative genomics of chytrid fungi reveal insights into the obligate biotrophic and pathogenic lifestyle of Synchytrium endobioticum.</title>
        <authorList>
            <person name="van de Vossenberg B.T.L.H."/>
            <person name="Warris S."/>
            <person name="Nguyen H.D.T."/>
            <person name="van Gent-Pelzer M.P.E."/>
            <person name="Joly D.L."/>
            <person name="van de Geest H.C."/>
            <person name="Bonants P.J.M."/>
            <person name="Smith D.S."/>
            <person name="Levesque C.A."/>
            <person name="van der Lee T.A.J."/>
        </authorList>
    </citation>
    <scope>NUCLEOTIDE SEQUENCE [LARGE SCALE GENOMIC DNA]</scope>
    <source>
        <strain evidence="8 9">JEL517</strain>
    </source>
</reference>
<dbReference type="InterPro" id="IPR013087">
    <property type="entry name" value="Znf_C2H2_type"/>
</dbReference>
<dbReference type="Proteomes" id="UP000319731">
    <property type="component" value="Unassembled WGS sequence"/>
</dbReference>
<dbReference type="STRING" id="1806994.A0A507BXD3"/>
<dbReference type="InterPro" id="IPR041661">
    <property type="entry name" value="ZN622/Rei1/Reh1_Znf-C2H2"/>
</dbReference>
<sequence>MNPREYPPENLTQPHTDNEAFDTSSDTESATDANHQTKPKKDITPLNAVFLCPLECSGTQAITDLETATQHLREEHALIIDNVDQVVHFFNAYVVDVARRIQDKSVKLVVSGGRNGGGQSLRIVGSAADARDAELRTRLKASILEEVLRVQQDERERDTKRKCLFCRVVPDNRTSLLEHMWHQHNLNIGVADNIVYFDEFLNILEGKLTSLQCLYCEKTFKGQTVLRLHMRKKKHFKLRPCCEYDRFYIVNYTESRWGQENGGGADEDDENWDDWNEPESLQTMCLFCEHVEDTPLLLCQHLLARHGFDLLEHRKKLDVYQNLSLVNYLRKQFIILKCFSCLQPFQSVDDLEKHLDDEKHTVPLPPHSLYSDAQNFFPTVDGDPLLMFLGEGENEHADEDNTTDDTHVLAEPVHKVPDLRNMSIEERLDWISTR</sequence>
<dbReference type="RefSeq" id="XP_031022107.1">
    <property type="nucleotide sequence ID" value="XM_031171916.1"/>
</dbReference>
<dbReference type="PANTHER" id="PTHR13267">
    <property type="entry name" value="ZINC FINGER PROTEIN 277"/>
    <property type="match status" value="1"/>
</dbReference>
<evidence type="ECO:0000256" key="2">
    <source>
        <dbReference type="ARBA" id="ARBA00022771"/>
    </source>
</evidence>
<dbReference type="EMBL" id="QEAO01000070">
    <property type="protein sequence ID" value="TPX30444.1"/>
    <property type="molecule type" value="Genomic_DNA"/>
</dbReference>
<dbReference type="AlphaFoldDB" id="A0A507BXD3"/>
<dbReference type="Pfam" id="PF12756">
    <property type="entry name" value="zf-C2H2_2"/>
    <property type="match status" value="2"/>
</dbReference>
<comment type="similarity">
    <text evidence="4">Belongs to the ZNF277 family.</text>
</comment>
<evidence type="ECO:0000256" key="3">
    <source>
        <dbReference type="ARBA" id="ARBA00022833"/>
    </source>
</evidence>
<dbReference type="PROSITE" id="PS50157">
    <property type="entry name" value="ZINC_FINGER_C2H2_2"/>
    <property type="match status" value="2"/>
</dbReference>
<feature type="region of interest" description="Disordered" evidence="6">
    <location>
        <begin position="1"/>
        <end position="40"/>
    </location>
</feature>
<dbReference type="GeneID" id="42007213"/>
<organism evidence="8 9">
    <name type="scientific">Synchytrium microbalum</name>
    <dbReference type="NCBI Taxonomy" id="1806994"/>
    <lineage>
        <taxon>Eukaryota</taxon>
        <taxon>Fungi</taxon>
        <taxon>Fungi incertae sedis</taxon>
        <taxon>Chytridiomycota</taxon>
        <taxon>Chytridiomycota incertae sedis</taxon>
        <taxon>Chytridiomycetes</taxon>
        <taxon>Synchytriales</taxon>
        <taxon>Synchytriaceae</taxon>
        <taxon>Synchytrium</taxon>
    </lineage>
</organism>
<evidence type="ECO:0000313" key="8">
    <source>
        <dbReference type="EMBL" id="TPX30444.1"/>
    </source>
</evidence>
<protein>
    <recommendedName>
        <fullName evidence="7">C2H2-type domain-containing protein</fullName>
    </recommendedName>
</protein>
<keyword evidence="9" id="KW-1185">Reference proteome</keyword>
<feature type="domain" description="C2H2-type" evidence="7">
    <location>
        <begin position="211"/>
        <end position="240"/>
    </location>
</feature>
<dbReference type="InterPro" id="IPR036236">
    <property type="entry name" value="Znf_C2H2_sf"/>
</dbReference>
<keyword evidence="1" id="KW-0479">Metal-binding</keyword>
<dbReference type="InterPro" id="IPR040048">
    <property type="entry name" value="ZNF277"/>
</dbReference>
<name>A0A507BXD3_9FUNG</name>
<dbReference type="SMART" id="SM00355">
    <property type="entry name" value="ZnF_C2H2"/>
    <property type="match status" value="4"/>
</dbReference>
<dbReference type="GO" id="GO:0008270">
    <property type="term" value="F:zinc ion binding"/>
    <property type="evidence" value="ECO:0007669"/>
    <property type="project" value="UniProtKB-KW"/>
</dbReference>
<dbReference type="SUPFAM" id="SSF57667">
    <property type="entry name" value="beta-beta-alpha zinc fingers"/>
    <property type="match status" value="2"/>
</dbReference>
<comment type="caution">
    <text evidence="8">The sequence shown here is derived from an EMBL/GenBank/DDBJ whole genome shotgun (WGS) entry which is preliminary data.</text>
</comment>